<organism evidence="1">
    <name type="scientific">Caudovirales sp. ctCVG11</name>
    <dbReference type="NCBI Taxonomy" id="2825759"/>
    <lineage>
        <taxon>Viruses</taxon>
        <taxon>Duplodnaviria</taxon>
        <taxon>Heunggongvirae</taxon>
        <taxon>Uroviricota</taxon>
        <taxon>Caudoviricetes</taxon>
    </lineage>
</organism>
<dbReference type="EMBL" id="BK016055">
    <property type="protein sequence ID" value="DAF91499.1"/>
    <property type="molecule type" value="Genomic_DNA"/>
</dbReference>
<accession>A0A8S5UAM8</accession>
<proteinExistence type="predicted"/>
<evidence type="ECO:0000313" key="1">
    <source>
        <dbReference type="EMBL" id="DAF91499.1"/>
    </source>
</evidence>
<sequence>MTALLSEKELEHKADNATALFSVDPSDTFYWREILNHAKDEGFSSDVREWQRMPGEEKEDAIIGLYEKLLTSYDEGILSIDTVVVKDVLLSTGGPASGIEFRLIDYGDSYEFQNARYWYQDWFTPRQYSPIPNDIGERMFEHFGFEYK</sequence>
<reference evidence="1" key="1">
    <citation type="journal article" date="2021" name="Proc. Natl. Acad. Sci. U.S.A.">
        <title>A Catalog of Tens of Thousands of Viruses from Human Metagenomes Reveals Hidden Associations with Chronic Diseases.</title>
        <authorList>
            <person name="Tisza M.J."/>
            <person name="Buck C.B."/>
        </authorList>
    </citation>
    <scope>NUCLEOTIDE SEQUENCE</scope>
    <source>
        <strain evidence="1">CtCVG11</strain>
    </source>
</reference>
<name>A0A8S5UAM8_9CAUD</name>
<protein>
    <submittedName>
        <fullName evidence="1">Rtt102p-like transcription regulator protein</fullName>
    </submittedName>
</protein>